<proteinExistence type="predicted"/>
<keyword evidence="3" id="KW-1185">Reference proteome</keyword>
<name>A0A3M0GER5_9ACTN</name>
<protein>
    <recommendedName>
        <fullName evidence="4">DUF3137 domain-containing protein</fullName>
    </recommendedName>
</protein>
<dbReference type="RefSeq" id="WP_121901138.1">
    <property type="nucleotide sequence ID" value="NZ_REFW01000002.1"/>
</dbReference>
<accession>A0A3M0GER5</accession>
<comment type="caution">
    <text evidence="2">The sequence shown here is derived from an EMBL/GenBank/DDBJ whole genome shotgun (WGS) entry which is preliminary data.</text>
</comment>
<evidence type="ECO:0000256" key="1">
    <source>
        <dbReference type="SAM" id="Phobius"/>
    </source>
</evidence>
<keyword evidence="1" id="KW-1133">Transmembrane helix</keyword>
<organism evidence="2 3">
    <name type="scientific">Tessaracoccus antarcticus</name>
    <dbReference type="NCBI Taxonomy" id="2479848"/>
    <lineage>
        <taxon>Bacteria</taxon>
        <taxon>Bacillati</taxon>
        <taxon>Actinomycetota</taxon>
        <taxon>Actinomycetes</taxon>
        <taxon>Propionibacteriales</taxon>
        <taxon>Propionibacteriaceae</taxon>
        <taxon>Tessaracoccus</taxon>
    </lineage>
</organism>
<reference evidence="2 3" key="1">
    <citation type="submission" date="2018-10" db="EMBL/GenBank/DDBJ databases">
        <title>Tessaracoccus antarcticuss sp. nov., isolated from sediment.</title>
        <authorList>
            <person name="Zhou L.Y."/>
            <person name="Du Z.J."/>
        </authorList>
    </citation>
    <scope>NUCLEOTIDE SEQUENCE [LARGE SCALE GENOMIC DNA]</scope>
    <source>
        <strain evidence="2 3">JDX10</strain>
    </source>
</reference>
<sequence length="416" mass="46453">MNNVVVLLLVMLAIAIIVGGIWYYTKRRYIKSIEERGWTWVESPGIDIIIGLNTAPFGVGFERRVDDQVIGRGPAGVPFQAFRYSSDAFSSSGYVVSMKLPKSLPEASAFLPDMPRAGVSGALVTSSPVHVVARRPDFGREFAAAVIPALGGLRDSQQQAMRVDVGVDHDQLVMLHVPRKPEDLELAVAWLEGVQQALTSSNAMSFDGTPPPQHLSFQDREHWVYRPYDDSMLSYVNHSSGGSNHQAKDIIVSDNQGLPFIRLTHTWETTYTTTDSKGNTTTHTQRHTEHIAQFRTTFPFREVSVNWGLFGGFGGNKVEFESTAFNQRFKVRCPVPRFASDVFHPRQLEYFLRTGGLGFIIEGDGTIRVEGGDWSPAELDRTSEFLHGFFARIPDFAWKELGAWPRPIAEIENYSA</sequence>
<keyword evidence="1" id="KW-0812">Transmembrane</keyword>
<feature type="transmembrane region" description="Helical" evidence="1">
    <location>
        <begin position="6"/>
        <end position="24"/>
    </location>
</feature>
<dbReference type="EMBL" id="REFW01000002">
    <property type="protein sequence ID" value="RMB59659.1"/>
    <property type="molecule type" value="Genomic_DNA"/>
</dbReference>
<dbReference type="Proteomes" id="UP000275256">
    <property type="component" value="Unassembled WGS sequence"/>
</dbReference>
<evidence type="ECO:0000313" key="2">
    <source>
        <dbReference type="EMBL" id="RMB59659.1"/>
    </source>
</evidence>
<keyword evidence="1" id="KW-0472">Membrane</keyword>
<dbReference type="AlphaFoldDB" id="A0A3M0GER5"/>
<evidence type="ECO:0008006" key="4">
    <source>
        <dbReference type="Google" id="ProtNLM"/>
    </source>
</evidence>
<dbReference type="OrthoDB" id="190895at2"/>
<evidence type="ECO:0000313" key="3">
    <source>
        <dbReference type="Proteomes" id="UP000275256"/>
    </source>
</evidence>
<gene>
    <name evidence="2" type="ORF">EAX62_07795</name>
</gene>